<dbReference type="Pfam" id="PF03929">
    <property type="entry name" value="PepSY_TM"/>
    <property type="match status" value="1"/>
</dbReference>
<dbReference type="Proteomes" id="UP001144323">
    <property type="component" value="Unassembled WGS sequence"/>
</dbReference>
<feature type="transmembrane region" description="Helical" evidence="1">
    <location>
        <begin position="222"/>
        <end position="242"/>
    </location>
</feature>
<proteinExistence type="predicted"/>
<protein>
    <recommendedName>
        <fullName evidence="2">PepSY domain-containing protein</fullName>
    </recommendedName>
</protein>
<dbReference type="InterPro" id="IPR025711">
    <property type="entry name" value="PepSY"/>
</dbReference>
<dbReference type="EMBL" id="BSEC01000001">
    <property type="protein sequence ID" value="GLI94721.1"/>
    <property type="molecule type" value="Genomic_DNA"/>
</dbReference>
<keyword evidence="1" id="KW-0472">Membrane</keyword>
<sequence length="398" mass="43828">MIKLTRDADEQRLMTSHSRESGRAVLLRIHQIIGLFAGAVFVLVGLSGGLLAFREDIDESLNAPLMRVETPSQPSYRSLDEILAAATAAMPPDARPEKLTLPRHPGAAATVSYLTETDDLDSFFHEMFVDPYTGKIKGQRLTLHGDDTFSQPFIRILMTFHWTLLLGVNNAYIIGALGILLCVSVLFGLYLWLPRGGDWRLGLRVKWGASKERVIYDLHRSVGAYMAAVLLVMLATGAAMIFKPTTRAVVSLFSTVRAEPDYGRSTPEPGQSPIGVGAAIAAAEKIFPDGRLLWVSLPSSPGGVYVVGKQAPDEPSRSRTFRNVGVDQYSGRVLGVQDRRGFTGGETFLEWLYPIHSGEAFGEIGRPFTLLIGLTPLVLFVTGFMRWRGKRRARRRPS</sequence>
<organism evidence="3 4">
    <name type="scientific">Methylocystis echinoides</name>
    <dbReference type="NCBI Taxonomy" id="29468"/>
    <lineage>
        <taxon>Bacteria</taxon>
        <taxon>Pseudomonadati</taxon>
        <taxon>Pseudomonadota</taxon>
        <taxon>Alphaproteobacteria</taxon>
        <taxon>Hyphomicrobiales</taxon>
        <taxon>Methylocystaceae</taxon>
        <taxon>Methylocystis</taxon>
    </lineage>
</organism>
<dbReference type="PANTHER" id="PTHR34219">
    <property type="entry name" value="IRON-REGULATED INNER MEMBRANE PROTEIN-RELATED"/>
    <property type="match status" value="1"/>
</dbReference>
<dbReference type="Pfam" id="PF03413">
    <property type="entry name" value="PepSY"/>
    <property type="match status" value="1"/>
</dbReference>
<keyword evidence="1" id="KW-1133">Transmembrane helix</keyword>
<evidence type="ECO:0000259" key="2">
    <source>
        <dbReference type="Pfam" id="PF03413"/>
    </source>
</evidence>
<evidence type="ECO:0000313" key="3">
    <source>
        <dbReference type="EMBL" id="GLI94721.1"/>
    </source>
</evidence>
<comment type="caution">
    <text evidence="3">The sequence shown here is derived from an EMBL/GenBank/DDBJ whole genome shotgun (WGS) entry which is preliminary data.</text>
</comment>
<feature type="transmembrane region" description="Helical" evidence="1">
    <location>
        <begin position="368"/>
        <end position="387"/>
    </location>
</feature>
<name>A0A9W6GX44_9HYPH</name>
<feature type="transmembrane region" description="Helical" evidence="1">
    <location>
        <begin position="32"/>
        <end position="53"/>
    </location>
</feature>
<gene>
    <name evidence="3" type="ORF">LMG27198_37130</name>
</gene>
<keyword evidence="1" id="KW-0812">Transmembrane</keyword>
<evidence type="ECO:0000256" key="1">
    <source>
        <dbReference type="SAM" id="Phobius"/>
    </source>
</evidence>
<reference evidence="3" key="1">
    <citation type="journal article" date="2023" name="Int. J. Syst. Evol. Microbiol.">
        <title>Methylocystis iwaonis sp. nov., a type II methane-oxidizing bacterium from surface soil of a rice paddy field in Japan, and emended description of the genus Methylocystis (ex Whittenbury et al. 1970) Bowman et al. 1993.</title>
        <authorList>
            <person name="Kaise H."/>
            <person name="Sawadogo J.B."/>
            <person name="Alam M.S."/>
            <person name="Ueno C."/>
            <person name="Dianou D."/>
            <person name="Shinjo R."/>
            <person name="Asakawa S."/>
        </authorList>
    </citation>
    <scope>NUCLEOTIDE SEQUENCE</scope>
    <source>
        <strain evidence="3">LMG27198</strain>
    </source>
</reference>
<keyword evidence="4" id="KW-1185">Reference proteome</keyword>
<accession>A0A9W6GX44</accession>
<dbReference type="PANTHER" id="PTHR34219:SF3">
    <property type="entry name" value="BLL7967 PROTEIN"/>
    <property type="match status" value="1"/>
</dbReference>
<dbReference type="RefSeq" id="WP_281804874.1">
    <property type="nucleotide sequence ID" value="NZ_BSEC01000001.1"/>
</dbReference>
<dbReference type="InterPro" id="IPR005625">
    <property type="entry name" value="PepSY-ass_TM"/>
</dbReference>
<evidence type="ECO:0000313" key="4">
    <source>
        <dbReference type="Proteomes" id="UP001144323"/>
    </source>
</evidence>
<feature type="domain" description="PepSY" evidence="2">
    <location>
        <begin position="78"/>
        <end position="138"/>
    </location>
</feature>
<dbReference type="AlphaFoldDB" id="A0A9W6GX44"/>
<feature type="transmembrane region" description="Helical" evidence="1">
    <location>
        <begin position="171"/>
        <end position="193"/>
    </location>
</feature>